<dbReference type="PANTHER" id="PTHR32183:SF11">
    <property type="entry name" value="THIOL METHYLTRANSFERASE 2-RELATED"/>
    <property type="match status" value="1"/>
</dbReference>
<dbReference type="AlphaFoldDB" id="A0A2S5A8B4"/>
<organism evidence="5 6">
    <name type="scientific">Flavobacterium alvei</name>
    <dbReference type="NCBI Taxonomy" id="2080416"/>
    <lineage>
        <taxon>Bacteria</taxon>
        <taxon>Pseudomonadati</taxon>
        <taxon>Bacteroidota</taxon>
        <taxon>Flavobacteriia</taxon>
        <taxon>Flavobacteriales</taxon>
        <taxon>Flavobacteriaceae</taxon>
        <taxon>Flavobacterium</taxon>
    </lineage>
</organism>
<accession>A0A2S5A8B4</accession>
<dbReference type="InterPro" id="IPR029063">
    <property type="entry name" value="SAM-dependent_MTases_sf"/>
</dbReference>
<dbReference type="CDD" id="cd02440">
    <property type="entry name" value="AdoMet_MTases"/>
    <property type="match status" value="1"/>
</dbReference>
<keyword evidence="6" id="KW-1185">Reference proteome</keyword>
<dbReference type="GO" id="GO:0032259">
    <property type="term" value="P:methylation"/>
    <property type="evidence" value="ECO:0007669"/>
    <property type="project" value="UniProtKB-KW"/>
</dbReference>
<sequence>MRNSEKSLDQEYWENQYKTKATGWDLGKVSPPLKEHFEVIENKDSRILIPGCGNSYEAEYLLSQGFTDITVIDIAPTLIESLQGKFENNPSIKIILGDFFEHQGEYDLIIEQTFFCALPPKMRENYVSKIHQLLSSKGKLVGLLFNKTFESGPPFGGSQSEYEQLFEPHFEFLQMDLCQNSIKPRANSELFIEFQKKDLK</sequence>
<dbReference type="GO" id="GO:0008757">
    <property type="term" value="F:S-adenosylmethionine-dependent methyltransferase activity"/>
    <property type="evidence" value="ECO:0007669"/>
    <property type="project" value="InterPro"/>
</dbReference>
<keyword evidence="3 5" id="KW-0808">Transferase</keyword>
<reference evidence="5 6" key="1">
    <citation type="submission" date="2018-01" db="EMBL/GenBank/DDBJ databases">
        <authorList>
            <person name="Gaut B.S."/>
            <person name="Morton B.R."/>
            <person name="Clegg M.T."/>
            <person name="Duvall M.R."/>
        </authorList>
    </citation>
    <scope>NUCLEOTIDE SEQUENCE [LARGE SCALE GENOMIC DNA]</scope>
    <source>
        <strain evidence="5 6">HR-AY</strain>
    </source>
</reference>
<dbReference type="SUPFAM" id="SSF53335">
    <property type="entry name" value="S-adenosyl-L-methionine-dependent methyltransferases"/>
    <property type="match status" value="1"/>
</dbReference>
<dbReference type="OrthoDB" id="9778208at2"/>
<dbReference type="PANTHER" id="PTHR32183">
    <property type="match status" value="1"/>
</dbReference>
<evidence type="ECO:0000256" key="4">
    <source>
        <dbReference type="ARBA" id="ARBA00022691"/>
    </source>
</evidence>
<dbReference type="Pfam" id="PF05724">
    <property type="entry name" value="TPMT"/>
    <property type="match status" value="1"/>
</dbReference>
<name>A0A2S5A8B4_9FLAO</name>
<evidence type="ECO:0000313" key="6">
    <source>
        <dbReference type="Proteomes" id="UP000237310"/>
    </source>
</evidence>
<proteinExistence type="predicted"/>
<evidence type="ECO:0000256" key="1">
    <source>
        <dbReference type="ARBA" id="ARBA00022553"/>
    </source>
</evidence>
<dbReference type="RefSeq" id="WP_103806415.1">
    <property type="nucleotide sequence ID" value="NZ_PQVG01000006.1"/>
</dbReference>
<gene>
    <name evidence="5" type="ORF">C3L50_11990</name>
</gene>
<keyword evidence="1" id="KW-0597">Phosphoprotein</keyword>
<evidence type="ECO:0000256" key="2">
    <source>
        <dbReference type="ARBA" id="ARBA00022603"/>
    </source>
</evidence>
<dbReference type="Gene3D" id="3.40.50.150">
    <property type="entry name" value="Vaccinia Virus protein VP39"/>
    <property type="match status" value="1"/>
</dbReference>
<keyword evidence="4" id="KW-0949">S-adenosyl-L-methionine</keyword>
<dbReference type="Proteomes" id="UP000237310">
    <property type="component" value="Unassembled WGS sequence"/>
</dbReference>
<protein>
    <submittedName>
        <fullName evidence="5">SAM-dependent methyltransferase</fullName>
    </submittedName>
</protein>
<comment type="caution">
    <text evidence="5">The sequence shown here is derived from an EMBL/GenBank/DDBJ whole genome shotgun (WGS) entry which is preliminary data.</text>
</comment>
<dbReference type="InterPro" id="IPR008854">
    <property type="entry name" value="TPMT"/>
</dbReference>
<dbReference type="PROSITE" id="PS51585">
    <property type="entry name" value="SAM_MT_TPMT"/>
    <property type="match status" value="1"/>
</dbReference>
<keyword evidence="2 5" id="KW-0489">Methyltransferase</keyword>
<evidence type="ECO:0000313" key="5">
    <source>
        <dbReference type="EMBL" id="POY38841.1"/>
    </source>
</evidence>
<evidence type="ECO:0000256" key="3">
    <source>
        <dbReference type="ARBA" id="ARBA00022679"/>
    </source>
</evidence>
<dbReference type="EMBL" id="PQVG01000006">
    <property type="protein sequence ID" value="POY38841.1"/>
    <property type="molecule type" value="Genomic_DNA"/>
</dbReference>